<reference evidence="1" key="2">
    <citation type="submission" date="2023-06" db="EMBL/GenBank/DDBJ databases">
        <authorList>
            <person name="Swenson N.G."/>
            <person name="Wegrzyn J.L."/>
            <person name="Mcevoy S.L."/>
        </authorList>
    </citation>
    <scope>NUCLEOTIDE SEQUENCE</scope>
    <source>
        <strain evidence="1">NS2018</strain>
        <tissue evidence="1">Leaf</tissue>
    </source>
</reference>
<proteinExistence type="predicted"/>
<dbReference type="AlphaFoldDB" id="A0AA39RJJ9"/>
<reference evidence="1" key="1">
    <citation type="journal article" date="2022" name="Plant J.">
        <title>Strategies of tolerance reflected in two North American maple genomes.</title>
        <authorList>
            <person name="McEvoy S.L."/>
            <person name="Sezen U.U."/>
            <person name="Trouern-Trend A."/>
            <person name="McMahon S.M."/>
            <person name="Schaberg P.G."/>
            <person name="Yang J."/>
            <person name="Wegrzyn J.L."/>
            <person name="Swenson N.G."/>
        </authorList>
    </citation>
    <scope>NUCLEOTIDE SEQUENCE</scope>
    <source>
        <strain evidence="1">NS2018</strain>
    </source>
</reference>
<dbReference type="Proteomes" id="UP001168877">
    <property type="component" value="Unassembled WGS sequence"/>
</dbReference>
<protein>
    <submittedName>
        <fullName evidence="1">Uncharacterized protein</fullName>
    </submittedName>
</protein>
<comment type="caution">
    <text evidence="1">The sequence shown here is derived from an EMBL/GenBank/DDBJ whole genome shotgun (WGS) entry which is preliminary data.</text>
</comment>
<keyword evidence="2" id="KW-1185">Reference proteome</keyword>
<accession>A0AA39RJJ9</accession>
<sequence length="91" mass="10810">MLRIAQICSEFFPRENLHFVVESVHIAAMLDRFSNMRFLCKVKALYNRIIKFRITTLEKWMGRIRFLRVKATSLHRSSPLTIKLAKNLQLC</sequence>
<name>A0AA39RJJ9_ACESA</name>
<dbReference type="EMBL" id="JAUESC010000387">
    <property type="protein sequence ID" value="KAK0574094.1"/>
    <property type="molecule type" value="Genomic_DNA"/>
</dbReference>
<gene>
    <name evidence="1" type="ORF">LWI29_018068</name>
</gene>
<evidence type="ECO:0000313" key="1">
    <source>
        <dbReference type="EMBL" id="KAK0574094.1"/>
    </source>
</evidence>
<organism evidence="1 2">
    <name type="scientific">Acer saccharum</name>
    <name type="common">Sugar maple</name>
    <dbReference type="NCBI Taxonomy" id="4024"/>
    <lineage>
        <taxon>Eukaryota</taxon>
        <taxon>Viridiplantae</taxon>
        <taxon>Streptophyta</taxon>
        <taxon>Embryophyta</taxon>
        <taxon>Tracheophyta</taxon>
        <taxon>Spermatophyta</taxon>
        <taxon>Magnoliopsida</taxon>
        <taxon>eudicotyledons</taxon>
        <taxon>Gunneridae</taxon>
        <taxon>Pentapetalae</taxon>
        <taxon>rosids</taxon>
        <taxon>malvids</taxon>
        <taxon>Sapindales</taxon>
        <taxon>Sapindaceae</taxon>
        <taxon>Hippocastanoideae</taxon>
        <taxon>Acereae</taxon>
        <taxon>Acer</taxon>
    </lineage>
</organism>
<evidence type="ECO:0000313" key="2">
    <source>
        <dbReference type="Proteomes" id="UP001168877"/>
    </source>
</evidence>